<protein>
    <submittedName>
        <fullName evidence="1">Uncharacterized protein</fullName>
    </submittedName>
</protein>
<geneLocation type="plasmid" evidence="1">
    <name>pFRL3</name>
</geneLocation>
<keyword evidence="1" id="KW-0614">Plasmid</keyword>
<dbReference type="AlphaFoldDB" id="V9Z6U8"/>
<name>V9Z6U8_9ACTN</name>
<dbReference type="RefSeq" id="WP_024126492.1">
    <property type="nucleotide sequence ID" value="NC_023283.1"/>
</dbReference>
<reference evidence="1" key="1">
    <citation type="submission" date="2013-09" db="EMBL/GenBank/DDBJ databases">
        <title>Complete nucleotide sequence of Streptomyces linear plasmid pFRL3.</title>
        <authorList>
            <person name="Chen Z."/>
            <person name="Fang P."/>
            <person name="Qin Z."/>
        </authorList>
    </citation>
    <scope>NUCLEOTIDE SEQUENCE</scope>
    <source>
        <plasmid evidence="1">pFRL3</plasmid>
    </source>
</reference>
<accession>V9Z6U8</accession>
<gene>
    <name evidence="1" type="ORF">pFRL3_334</name>
</gene>
<organism evidence="1">
    <name type="scientific">Streptomyces sp. FR1</name>
    <dbReference type="NCBI Taxonomy" id="349971"/>
    <lineage>
        <taxon>Bacteria</taxon>
        <taxon>Bacillati</taxon>
        <taxon>Actinomycetota</taxon>
        <taxon>Actinomycetes</taxon>
        <taxon>Kitasatosporales</taxon>
        <taxon>Streptomycetaceae</taxon>
        <taxon>Streptomyces</taxon>
    </lineage>
</organism>
<proteinExistence type="predicted"/>
<dbReference type="EMBL" id="KF602048">
    <property type="protein sequence ID" value="AHE39111.1"/>
    <property type="molecule type" value="Genomic_DNA"/>
</dbReference>
<sequence length="138" mass="15538">MKLRRAQERDESNAWKAVARETFRAFDLIMTPALHGHDRQSGAQAAAAHLERGRQLMQPIIDRYVADARTPLGRAWRTSRVARGAYVQAFAQAMAHASARSAGEPETGWPILYSRGALPLIVRYTGDRRILNDEEDPR</sequence>
<evidence type="ECO:0000313" key="1">
    <source>
        <dbReference type="EMBL" id="AHE39111.1"/>
    </source>
</evidence>